<dbReference type="STRING" id="1120976.SAMN03080606_00142"/>
<proteinExistence type="predicted"/>
<reference evidence="1" key="1">
    <citation type="submission" date="2016-10" db="EMBL/GenBank/DDBJ databases">
        <authorList>
            <person name="de Groot N.N."/>
        </authorList>
    </citation>
    <scope>NUCLEOTIDE SEQUENCE [LARGE SCALE GENOMIC DNA]</scope>
    <source>
        <strain evidence="1">DSM 18978</strain>
    </source>
</reference>
<name>A0A1G5AHU6_9FIRM</name>
<protein>
    <recommendedName>
        <fullName evidence="3">DegT/DnrJ/EryC1/StrS aminotransferase family protein</fullName>
    </recommendedName>
</protein>
<dbReference type="Proteomes" id="UP000198636">
    <property type="component" value="Unassembled WGS sequence"/>
</dbReference>
<organism evidence="1 2">
    <name type="scientific">Alkaliphilus peptidifermentans DSM 18978</name>
    <dbReference type="NCBI Taxonomy" id="1120976"/>
    <lineage>
        <taxon>Bacteria</taxon>
        <taxon>Bacillati</taxon>
        <taxon>Bacillota</taxon>
        <taxon>Clostridia</taxon>
        <taxon>Peptostreptococcales</taxon>
        <taxon>Natronincolaceae</taxon>
        <taxon>Alkaliphilus</taxon>
    </lineage>
</organism>
<sequence length="51" mass="5889">MHMQPFFAEYDYVGGDVSEKLFENGVCLPSDTKMTDGDLNRICSIEKELWK</sequence>
<evidence type="ECO:0000313" key="2">
    <source>
        <dbReference type="Proteomes" id="UP000198636"/>
    </source>
</evidence>
<evidence type="ECO:0000313" key="1">
    <source>
        <dbReference type="EMBL" id="SCX77441.1"/>
    </source>
</evidence>
<dbReference type="OrthoDB" id="9810913at2"/>
<dbReference type="EMBL" id="FMUS01000001">
    <property type="protein sequence ID" value="SCX77441.1"/>
    <property type="molecule type" value="Genomic_DNA"/>
</dbReference>
<dbReference type="Gene3D" id="3.90.1150.10">
    <property type="entry name" value="Aspartate Aminotransferase, domain 1"/>
    <property type="match status" value="1"/>
</dbReference>
<dbReference type="AlphaFoldDB" id="A0A1G5AHU6"/>
<keyword evidence="2" id="KW-1185">Reference proteome</keyword>
<accession>A0A1G5AHU6</accession>
<dbReference type="InterPro" id="IPR015422">
    <property type="entry name" value="PyrdxlP-dep_Trfase_small"/>
</dbReference>
<evidence type="ECO:0008006" key="3">
    <source>
        <dbReference type="Google" id="ProtNLM"/>
    </source>
</evidence>
<gene>
    <name evidence="1" type="ORF">SAMN03080606_00142</name>
</gene>